<dbReference type="Gene3D" id="3.20.20.100">
    <property type="entry name" value="NADP-dependent oxidoreductase domain"/>
    <property type="match status" value="1"/>
</dbReference>
<feature type="non-terminal residue" evidence="3">
    <location>
        <position position="203"/>
    </location>
</feature>
<dbReference type="EMBL" id="UINC01124584">
    <property type="protein sequence ID" value="SVD01828.1"/>
    <property type="molecule type" value="Genomic_DNA"/>
</dbReference>
<dbReference type="GO" id="GO:0016491">
    <property type="term" value="F:oxidoreductase activity"/>
    <property type="evidence" value="ECO:0007669"/>
    <property type="project" value="UniProtKB-KW"/>
</dbReference>
<dbReference type="InterPro" id="IPR036812">
    <property type="entry name" value="NAD(P)_OxRdtase_dom_sf"/>
</dbReference>
<keyword evidence="1" id="KW-0560">Oxidoreductase</keyword>
<dbReference type="PANTHER" id="PTHR43364">
    <property type="entry name" value="NADH-SPECIFIC METHYLGLYOXAL REDUCTASE-RELATED"/>
    <property type="match status" value="1"/>
</dbReference>
<feature type="domain" description="NADP-dependent oxidoreductase" evidence="2">
    <location>
        <begin position="17"/>
        <end position="203"/>
    </location>
</feature>
<evidence type="ECO:0000256" key="1">
    <source>
        <dbReference type="ARBA" id="ARBA00023002"/>
    </source>
</evidence>
<evidence type="ECO:0000313" key="3">
    <source>
        <dbReference type="EMBL" id="SVD01828.1"/>
    </source>
</evidence>
<reference evidence="3" key="1">
    <citation type="submission" date="2018-05" db="EMBL/GenBank/DDBJ databases">
        <authorList>
            <person name="Lanie J.A."/>
            <person name="Ng W.-L."/>
            <person name="Kazmierczak K.M."/>
            <person name="Andrzejewski T.M."/>
            <person name="Davidsen T.M."/>
            <person name="Wayne K.J."/>
            <person name="Tettelin H."/>
            <person name="Glass J.I."/>
            <person name="Rusch D."/>
            <person name="Podicherti R."/>
            <person name="Tsui H.-C.T."/>
            <person name="Winkler M.E."/>
        </authorList>
    </citation>
    <scope>NUCLEOTIDE SEQUENCE</scope>
</reference>
<dbReference type="AlphaFoldDB" id="A0A382RY21"/>
<dbReference type="Pfam" id="PF00248">
    <property type="entry name" value="Aldo_ket_red"/>
    <property type="match status" value="1"/>
</dbReference>
<protein>
    <recommendedName>
        <fullName evidence="2">NADP-dependent oxidoreductase domain-containing protein</fullName>
    </recommendedName>
</protein>
<dbReference type="PANTHER" id="PTHR43364:SF4">
    <property type="entry name" value="NAD(P)-LINKED OXIDOREDUCTASE SUPERFAMILY PROTEIN"/>
    <property type="match status" value="1"/>
</dbReference>
<name>A0A382RY21_9ZZZZ</name>
<accession>A0A382RY21</accession>
<dbReference type="InterPro" id="IPR018170">
    <property type="entry name" value="Aldo/ket_reductase_CS"/>
</dbReference>
<gene>
    <name evidence="3" type="ORF">METZ01_LOCUS354682</name>
</gene>
<organism evidence="3">
    <name type="scientific">marine metagenome</name>
    <dbReference type="NCBI Taxonomy" id="408172"/>
    <lineage>
        <taxon>unclassified sequences</taxon>
        <taxon>metagenomes</taxon>
        <taxon>ecological metagenomes</taxon>
    </lineage>
</organism>
<evidence type="ECO:0000259" key="2">
    <source>
        <dbReference type="Pfam" id="PF00248"/>
    </source>
</evidence>
<dbReference type="InterPro" id="IPR023210">
    <property type="entry name" value="NADP_OxRdtase_dom"/>
</dbReference>
<sequence length="203" mass="22590">MNYKTLANTDIKISEFALGCWPFAGGKEWGFQEDSDSIAAVDESINQGINFFDTAPGYGDGRSEQVLGKALKTKRLASVIATKVPPAQLKPKDLRASCENSLKNLQTDYIDLYQIHWPRTGDAKFDSGINMNDSVGELNKLYEEGKIRSIGVSNFGVKDFNEVTKLTHVVSNQLPYNGVWRSIEFEIQDLCIKENSGIIVYTP</sequence>
<dbReference type="InterPro" id="IPR050523">
    <property type="entry name" value="AKR_Detox_Biosynth"/>
</dbReference>
<proteinExistence type="predicted"/>
<dbReference type="SUPFAM" id="SSF51430">
    <property type="entry name" value="NAD(P)-linked oxidoreductase"/>
    <property type="match status" value="1"/>
</dbReference>
<dbReference type="InterPro" id="IPR020471">
    <property type="entry name" value="AKR"/>
</dbReference>
<dbReference type="PROSITE" id="PS00062">
    <property type="entry name" value="ALDOKETO_REDUCTASE_2"/>
    <property type="match status" value="1"/>
</dbReference>
<dbReference type="PRINTS" id="PR00069">
    <property type="entry name" value="ALDKETRDTASE"/>
</dbReference>